<protein>
    <submittedName>
        <fullName evidence="1">Uncharacterized protein</fullName>
    </submittedName>
</protein>
<reference evidence="1 2" key="1">
    <citation type="journal article" date="2024" name="Commun. Biol.">
        <title>Comparative genomic analysis of thermophilic fungi reveals convergent evolutionary adaptations and gene losses.</title>
        <authorList>
            <person name="Steindorff A.S."/>
            <person name="Aguilar-Pontes M.V."/>
            <person name="Robinson A.J."/>
            <person name="Andreopoulos B."/>
            <person name="LaButti K."/>
            <person name="Kuo A."/>
            <person name="Mondo S."/>
            <person name="Riley R."/>
            <person name="Otillar R."/>
            <person name="Haridas S."/>
            <person name="Lipzen A."/>
            <person name="Grimwood J."/>
            <person name="Schmutz J."/>
            <person name="Clum A."/>
            <person name="Reid I.D."/>
            <person name="Moisan M.C."/>
            <person name="Butler G."/>
            <person name="Nguyen T.T.M."/>
            <person name="Dewar K."/>
            <person name="Conant G."/>
            <person name="Drula E."/>
            <person name="Henrissat B."/>
            <person name="Hansel C."/>
            <person name="Singer S."/>
            <person name="Hutchinson M.I."/>
            <person name="de Vries R.P."/>
            <person name="Natvig D.O."/>
            <person name="Powell A.J."/>
            <person name="Tsang A."/>
            <person name="Grigoriev I.V."/>
        </authorList>
    </citation>
    <scope>NUCLEOTIDE SEQUENCE [LARGE SCALE GENOMIC DNA]</scope>
    <source>
        <strain evidence="1 2">CBS 494.80</strain>
    </source>
</reference>
<proteinExistence type="predicted"/>
<accession>A0ABR4C5M7</accession>
<evidence type="ECO:0000313" key="1">
    <source>
        <dbReference type="EMBL" id="KAL2065231.1"/>
    </source>
</evidence>
<name>A0ABR4C5M7_9HELO</name>
<sequence length="122" mass="14238">MNHVAIQLRRSFGFDPSTTLLCPCTEFQRRSHLRQKCSSRRNRLLRSKAQSADSHWLSVSISPNVVPQISHYTIETRAYNIVWRIKIKPTTFLIVLDMWRIVKILQLAFLAANKAARQVFKD</sequence>
<dbReference type="EMBL" id="JAZHXI010000012">
    <property type="protein sequence ID" value="KAL2065231.1"/>
    <property type="molecule type" value="Genomic_DNA"/>
</dbReference>
<keyword evidence="2" id="KW-1185">Reference proteome</keyword>
<dbReference type="Proteomes" id="UP001595075">
    <property type="component" value="Unassembled WGS sequence"/>
</dbReference>
<organism evidence="1 2">
    <name type="scientific">Oculimacula yallundae</name>
    <dbReference type="NCBI Taxonomy" id="86028"/>
    <lineage>
        <taxon>Eukaryota</taxon>
        <taxon>Fungi</taxon>
        <taxon>Dikarya</taxon>
        <taxon>Ascomycota</taxon>
        <taxon>Pezizomycotina</taxon>
        <taxon>Leotiomycetes</taxon>
        <taxon>Helotiales</taxon>
        <taxon>Ploettnerulaceae</taxon>
        <taxon>Oculimacula</taxon>
    </lineage>
</organism>
<evidence type="ECO:0000313" key="2">
    <source>
        <dbReference type="Proteomes" id="UP001595075"/>
    </source>
</evidence>
<comment type="caution">
    <text evidence="1">The sequence shown here is derived from an EMBL/GenBank/DDBJ whole genome shotgun (WGS) entry which is preliminary data.</text>
</comment>
<gene>
    <name evidence="1" type="ORF">VTL71DRAFT_2900</name>
</gene>